<comment type="caution">
    <text evidence="1">The sequence shown here is derived from an EMBL/GenBank/DDBJ whole genome shotgun (WGS) entry which is preliminary data.</text>
</comment>
<name>A0AAW1N2L9_POPJA</name>
<evidence type="ECO:0000313" key="2">
    <source>
        <dbReference type="Proteomes" id="UP001458880"/>
    </source>
</evidence>
<reference evidence="1 2" key="1">
    <citation type="journal article" date="2024" name="BMC Genomics">
        <title>De novo assembly and annotation of Popillia japonica's genome with initial clues to its potential as an invasive pest.</title>
        <authorList>
            <person name="Cucini C."/>
            <person name="Boschi S."/>
            <person name="Funari R."/>
            <person name="Cardaioli E."/>
            <person name="Iannotti N."/>
            <person name="Marturano G."/>
            <person name="Paoli F."/>
            <person name="Bruttini M."/>
            <person name="Carapelli A."/>
            <person name="Frati F."/>
            <person name="Nardi F."/>
        </authorList>
    </citation>
    <scope>NUCLEOTIDE SEQUENCE [LARGE SCALE GENOMIC DNA]</scope>
    <source>
        <strain evidence="1">DMR45628</strain>
    </source>
</reference>
<dbReference type="AlphaFoldDB" id="A0AAW1N2L9"/>
<dbReference type="EMBL" id="JASPKY010000016">
    <property type="protein sequence ID" value="KAK9753033.1"/>
    <property type="molecule type" value="Genomic_DNA"/>
</dbReference>
<accession>A0AAW1N2L9</accession>
<organism evidence="1 2">
    <name type="scientific">Popillia japonica</name>
    <name type="common">Japanese beetle</name>
    <dbReference type="NCBI Taxonomy" id="7064"/>
    <lineage>
        <taxon>Eukaryota</taxon>
        <taxon>Metazoa</taxon>
        <taxon>Ecdysozoa</taxon>
        <taxon>Arthropoda</taxon>
        <taxon>Hexapoda</taxon>
        <taxon>Insecta</taxon>
        <taxon>Pterygota</taxon>
        <taxon>Neoptera</taxon>
        <taxon>Endopterygota</taxon>
        <taxon>Coleoptera</taxon>
        <taxon>Polyphaga</taxon>
        <taxon>Scarabaeiformia</taxon>
        <taxon>Scarabaeidae</taxon>
        <taxon>Rutelinae</taxon>
        <taxon>Popillia</taxon>
    </lineage>
</organism>
<keyword evidence="2" id="KW-1185">Reference proteome</keyword>
<sequence>MCSTRKYYFFVKTKLDRLDKGESAKNVARNLNIVITALKDWRKNRHTLQSATETVESEVGLEARKIIKKPKLDVLDQAITLIFLLIDKAIFLKNTAGMGLV</sequence>
<dbReference type="Proteomes" id="UP001458880">
    <property type="component" value="Unassembled WGS sequence"/>
</dbReference>
<gene>
    <name evidence="1" type="ORF">QE152_g3825</name>
</gene>
<protein>
    <submittedName>
        <fullName evidence="1">Uncharacterized protein</fullName>
    </submittedName>
</protein>
<proteinExistence type="predicted"/>
<evidence type="ECO:0000313" key="1">
    <source>
        <dbReference type="EMBL" id="KAK9753033.1"/>
    </source>
</evidence>